<evidence type="ECO:0000256" key="1">
    <source>
        <dbReference type="ARBA" id="ARBA00022729"/>
    </source>
</evidence>
<dbReference type="EMBL" id="JARVLH010000001">
    <property type="protein sequence ID" value="MEX5284124.1"/>
    <property type="molecule type" value="Genomic_DNA"/>
</dbReference>
<dbReference type="InterPro" id="IPR051933">
    <property type="entry name" value="Resuscitation_pf_RpfB"/>
</dbReference>
<reference evidence="4 5" key="1">
    <citation type="submission" date="2023-04" db="EMBL/GenBank/DDBJ databases">
        <title>Genome Sequence of Selenomonas sputigena ATCC 33150.</title>
        <authorList>
            <person name="Miller D.P."/>
            <person name="Anvari S."/>
            <person name="Polson S.W."/>
            <person name="Macdonald M."/>
            <person name="Mcdowell J.V."/>
        </authorList>
    </citation>
    <scope>NUCLEOTIDE SEQUENCE [LARGE SCALE GENOMIC DNA]</scope>
    <source>
        <strain evidence="4 5">ATCC 33150</strain>
    </source>
</reference>
<keyword evidence="1" id="KW-0732">Signal</keyword>
<dbReference type="SUPFAM" id="SSF47090">
    <property type="entry name" value="PGBD-like"/>
    <property type="match status" value="1"/>
</dbReference>
<dbReference type="CDD" id="cd22786">
    <property type="entry name" value="DPBB_YuiC-like"/>
    <property type="match status" value="1"/>
</dbReference>
<dbReference type="InterPro" id="IPR036908">
    <property type="entry name" value="RlpA-like_sf"/>
</dbReference>
<proteinExistence type="predicted"/>
<dbReference type="SUPFAM" id="SSF50685">
    <property type="entry name" value="Barwin-like endoglucanases"/>
    <property type="match status" value="1"/>
</dbReference>
<sequence length="185" mass="19432">MVTGATALAHGFLVKEGMRGDSVRAVQKLLIARGYLADNEADGICGAKTTAAITKFQQENNLEVDGICGRMTYMALSGGEEPPVPEVAPSRGGGRSLMVSATAYSRFDPGLSNHTASGTLVRKGVIAVDPAVIPLGTRVFIPGYGEAIAEDVGSAIRGNKIDLAFDTSEEAIMFGRKNIEIFILD</sequence>
<feature type="domain" description="3D" evidence="3">
    <location>
        <begin position="125"/>
        <end position="184"/>
    </location>
</feature>
<dbReference type="PANTHER" id="PTHR39160">
    <property type="entry name" value="CELL WALL-BINDING PROTEIN YOCH"/>
    <property type="match status" value="1"/>
</dbReference>
<dbReference type="Pfam" id="PF01471">
    <property type="entry name" value="PG_binding_1"/>
    <property type="match status" value="1"/>
</dbReference>
<organism evidence="4 5">
    <name type="scientific">Selenomonas sputigena</name>
    <dbReference type="NCBI Taxonomy" id="69823"/>
    <lineage>
        <taxon>Bacteria</taxon>
        <taxon>Bacillati</taxon>
        <taxon>Bacillota</taxon>
        <taxon>Negativicutes</taxon>
        <taxon>Selenomonadales</taxon>
        <taxon>Selenomonadaceae</taxon>
        <taxon>Selenomonas</taxon>
    </lineage>
</organism>
<dbReference type="InterPro" id="IPR010611">
    <property type="entry name" value="3D_dom"/>
</dbReference>
<dbReference type="InterPro" id="IPR002477">
    <property type="entry name" value="Peptidoglycan-bd-like"/>
</dbReference>
<evidence type="ECO:0000313" key="5">
    <source>
        <dbReference type="Proteomes" id="UP001559623"/>
    </source>
</evidence>
<dbReference type="Gene3D" id="1.10.101.10">
    <property type="entry name" value="PGBD-like superfamily/PGBD"/>
    <property type="match status" value="1"/>
</dbReference>
<name>A0ABV3X1S0_9FIRM</name>
<dbReference type="InterPro" id="IPR036365">
    <property type="entry name" value="PGBD-like_sf"/>
</dbReference>
<dbReference type="InterPro" id="IPR036366">
    <property type="entry name" value="PGBDSf"/>
</dbReference>
<evidence type="ECO:0000313" key="4">
    <source>
        <dbReference type="EMBL" id="MEX5284124.1"/>
    </source>
</evidence>
<comment type="caution">
    <text evidence="4">The sequence shown here is derived from an EMBL/GenBank/DDBJ whole genome shotgun (WGS) entry which is preliminary data.</text>
</comment>
<accession>A0ABV3X1S0</accession>
<feature type="domain" description="Peptidoglycan binding-like" evidence="2">
    <location>
        <begin position="19"/>
        <end position="76"/>
    </location>
</feature>
<evidence type="ECO:0000259" key="2">
    <source>
        <dbReference type="Pfam" id="PF01471"/>
    </source>
</evidence>
<dbReference type="Proteomes" id="UP001559623">
    <property type="component" value="Unassembled WGS sequence"/>
</dbReference>
<protein>
    <submittedName>
        <fullName evidence="4">3D domain-containing protein</fullName>
    </submittedName>
</protein>
<dbReference type="Gene3D" id="2.40.40.10">
    <property type="entry name" value="RlpA-like domain"/>
    <property type="match status" value="1"/>
</dbReference>
<dbReference type="PANTHER" id="PTHR39160:SF4">
    <property type="entry name" value="RESUSCITATION-PROMOTING FACTOR RPFB"/>
    <property type="match status" value="1"/>
</dbReference>
<dbReference type="Pfam" id="PF06725">
    <property type="entry name" value="3D"/>
    <property type="match status" value="1"/>
</dbReference>
<gene>
    <name evidence="4" type="ORF">QCO44_00475</name>
</gene>
<evidence type="ECO:0000259" key="3">
    <source>
        <dbReference type="Pfam" id="PF06725"/>
    </source>
</evidence>
<keyword evidence="5" id="KW-1185">Reference proteome</keyword>